<evidence type="ECO:0000256" key="6">
    <source>
        <dbReference type="ARBA" id="ARBA00023136"/>
    </source>
</evidence>
<gene>
    <name evidence="13" type="ORF">SAMN05444276_10171</name>
</gene>
<dbReference type="Pfam" id="PF00924">
    <property type="entry name" value="MS_channel_2nd"/>
    <property type="match status" value="1"/>
</dbReference>
<feature type="transmembrane region" description="Helical" evidence="8">
    <location>
        <begin position="331"/>
        <end position="353"/>
    </location>
</feature>
<reference evidence="14" key="1">
    <citation type="submission" date="2016-10" db="EMBL/GenBank/DDBJ databases">
        <authorList>
            <person name="Varghese N."/>
            <person name="Submissions S."/>
        </authorList>
    </citation>
    <scope>NUCLEOTIDE SEQUENCE [LARGE SCALE GENOMIC DNA]</scope>
    <source>
        <strain evidence="14">DSM 29303</strain>
    </source>
</reference>
<feature type="chain" id="PRO_5010303547" evidence="9">
    <location>
        <begin position="41"/>
        <end position="856"/>
    </location>
</feature>
<evidence type="ECO:0000256" key="1">
    <source>
        <dbReference type="ARBA" id="ARBA00004651"/>
    </source>
</evidence>
<dbReference type="Gene3D" id="1.10.287.1260">
    <property type="match status" value="1"/>
</dbReference>
<dbReference type="PANTHER" id="PTHR30347:SF1">
    <property type="entry name" value="MECHANOSENSITIVE CHANNEL MSCK"/>
    <property type="match status" value="1"/>
</dbReference>
<dbReference type="EMBL" id="FNNA01000001">
    <property type="protein sequence ID" value="SDW08039.1"/>
    <property type="molecule type" value="Genomic_DNA"/>
</dbReference>
<keyword evidence="14" id="KW-1185">Reference proteome</keyword>
<dbReference type="InterPro" id="IPR011066">
    <property type="entry name" value="MscS_channel_C_sf"/>
</dbReference>
<name>A0A1H2QNN6_9RHOB</name>
<organism evidence="13 14">
    <name type="scientific">Paracoccus sanguinis</name>
    <dbReference type="NCBI Taxonomy" id="1545044"/>
    <lineage>
        <taxon>Bacteria</taxon>
        <taxon>Pseudomonadati</taxon>
        <taxon>Pseudomonadota</taxon>
        <taxon>Alphaproteobacteria</taxon>
        <taxon>Rhodobacterales</taxon>
        <taxon>Paracoccaceae</taxon>
        <taxon>Paracoccus</taxon>
    </lineage>
</organism>
<dbReference type="Gene3D" id="3.30.70.100">
    <property type="match status" value="1"/>
</dbReference>
<feature type="domain" description="DUF3772" evidence="11">
    <location>
        <begin position="139"/>
        <end position="198"/>
    </location>
</feature>
<dbReference type="OrthoDB" id="9799209at2"/>
<dbReference type="GO" id="GO:0005886">
    <property type="term" value="C:plasma membrane"/>
    <property type="evidence" value="ECO:0007669"/>
    <property type="project" value="UniProtKB-SubCell"/>
</dbReference>
<dbReference type="InterPro" id="IPR052702">
    <property type="entry name" value="MscS-like_channel"/>
</dbReference>
<feature type="transmembrane region" description="Helical" evidence="8">
    <location>
        <begin position="373"/>
        <end position="395"/>
    </location>
</feature>
<dbReference type="Pfam" id="PF21082">
    <property type="entry name" value="MS_channel_3rd"/>
    <property type="match status" value="1"/>
</dbReference>
<keyword evidence="4 8" id="KW-0812">Transmembrane</keyword>
<dbReference type="AlphaFoldDB" id="A0A1H2QNN6"/>
<evidence type="ECO:0000256" key="5">
    <source>
        <dbReference type="ARBA" id="ARBA00022989"/>
    </source>
</evidence>
<feature type="transmembrane region" description="Helical" evidence="8">
    <location>
        <begin position="251"/>
        <end position="273"/>
    </location>
</feature>
<feature type="signal peptide" evidence="9">
    <location>
        <begin position="1"/>
        <end position="40"/>
    </location>
</feature>
<evidence type="ECO:0000256" key="9">
    <source>
        <dbReference type="SAM" id="SignalP"/>
    </source>
</evidence>
<feature type="domain" description="Mechanosensitive ion channel MscS C-terminal" evidence="12">
    <location>
        <begin position="694"/>
        <end position="775"/>
    </location>
</feature>
<keyword evidence="3" id="KW-1003">Cell membrane</keyword>
<dbReference type="Proteomes" id="UP000182944">
    <property type="component" value="Unassembled WGS sequence"/>
</dbReference>
<dbReference type="PANTHER" id="PTHR30347">
    <property type="entry name" value="POTASSIUM CHANNEL RELATED"/>
    <property type="match status" value="1"/>
</dbReference>
<sequence length="856" mass="90551">MAAALTARATPAPRRRWSAVLLAALAALWLALAVAPPALAQTEPDYQAWNQIASRAEDEVDAGGATTETLQRLRADIVSWRDRFLQAQSLNAPRIATLRDQISALGPAPAEGETEAPEIAERRKELTEQLAQLQAPGLRAVEAYSRADSLVRAIDETARTRQADAILKLSPSPLLPSSLIAAASEGMTVLNGIAGDVRDRTYGAAGRALIGRLPLIGLYLALALGLLIYGRRWIDSLPSRLGSRASDYARDAVAFAVSLGQIAIPTAGAYLLVRALDTTGLAGSWARPLLMVLPVAALLFFTGRWLSLRFFTLTGDPPICYPEVQRQRGQFYGISMAAALAVHHIAGQAVLPLSGIRTDPGTGSRIPLEVSDAAAAVWHLPLIVVGALLLFRLGLVLRHRPEHDASEQTGYAGKVMAALGAAARLIALASPVLAVIGFVTLANSILWPAALTIGLAMLVIVLQEFATDLWSVVKRDRGMSRNALAPVLIGFGLVVLAMPLLALIWGASNSDLGEAWTSLRNGFSLGGVKLSPGAVLTFVVVFTLGYMATRVVQGTVRTSILPRTRLDIGAKNAAVSGLGYVGIFLSALLAVTSAGIDLSSLAILAGALSVGIGFGLQNIVSNFVSGIILLVERPVAVGDWIQVGQSQGYVKRISVRSTQIQTFDRTDVIVPNSDLISKEVTNWTRGNLQGRIIIKVGVAYGSNTRRVVDILREIAEDQPTVLINPAPNVLFMGFGADSLDFEIRAILSDINQGMGVQSEIRHQIIERFAAEGIEIPFAHREVRIVNAEELGESGKKALGGPPGSGAPAAADYAEAEAATARPRGEEQQDPRITQATSSGLEIAEGGSDGDGDGDRG</sequence>
<feature type="transmembrane region" description="Helical" evidence="8">
    <location>
        <begin position="573"/>
        <end position="596"/>
    </location>
</feature>
<dbReference type="SUPFAM" id="SSF50182">
    <property type="entry name" value="Sm-like ribonucleoproteins"/>
    <property type="match status" value="1"/>
</dbReference>
<evidence type="ECO:0000256" key="8">
    <source>
        <dbReference type="SAM" id="Phobius"/>
    </source>
</evidence>
<keyword evidence="5 8" id="KW-1133">Transmembrane helix</keyword>
<evidence type="ECO:0000259" key="11">
    <source>
        <dbReference type="Pfam" id="PF12607"/>
    </source>
</evidence>
<evidence type="ECO:0000256" key="3">
    <source>
        <dbReference type="ARBA" id="ARBA00022475"/>
    </source>
</evidence>
<feature type="transmembrane region" description="Helical" evidence="8">
    <location>
        <begin position="285"/>
        <end position="306"/>
    </location>
</feature>
<feature type="compositionally biased region" description="Polar residues" evidence="7">
    <location>
        <begin position="830"/>
        <end position="839"/>
    </location>
</feature>
<evidence type="ECO:0000259" key="10">
    <source>
        <dbReference type="Pfam" id="PF00924"/>
    </source>
</evidence>
<proteinExistence type="inferred from homology"/>
<evidence type="ECO:0000256" key="4">
    <source>
        <dbReference type="ARBA" id="ARBA00022692"/>
    </source>
</evidence>
<dbReference type="RefSeq" id="WP_074825950.1">
    <property type="nucleotide sequence ID" value="NZ_FNNA01000001.1"/>
</dbReference>
<dbReference type="Pfam" id="PF12607">
    <property type="entry name" value="DUF3772"/>
    <property type="match status" value="1"/>
</dbReference>
<protein>
    <submittedName>
        <fullName evidence="13">Small-conductance mechanosensitive channel</fullName>
    </submittedName>
</protein>
<feature type="transmembrane region" description="Helical" evidence="8">
    <location>
        <begin position="483"/>
        <end position="508"/>
    </location>
</feature>
<feature type="transmembrane region" description="Helical" evidence="8">
    <location>
        <begin position="209"/>
        <end position="230"/>
    </location>
</feature>
<dbReference type="SUPFAM" id="SSF82689">
    <property type="entry name" value="Mechanosensitive channel protein MscS (YggB), C-terminal domain"/>
    <property type="match status" value="1"/>
</dbReference>
<dbReference type="STRING" id="1545044.SAMN05444276_10171"/>
<evidence type="ECO:0000313" key="14">
    <source>
        <dbReference type="Proteomes" id="UP000182944"/>
    </source>
</evidence>
<evidence type="ECO:0000256" key="2">
    <source>
        <dbReference type="ARBA" id="ARBA00008017"/>
    </source>
</evidence>
<evidence type="ECO:0000259" key="12">
    <source>
        <dbReference type="Pfam" id="PF21082"/>
    </source>
</evidence>
<dbReference type="InterPro" id="IPR023408">
    <property type="entry name" value="MscS_beta-dom_sf"/>
</dbReference>
<feature type="compositionally biased region" description="Low complexity" evidence="7">
    <location>
        <begin position="805"/>
        <end position="821"/>
    </location>
</feature>
<feature type="transmembrane region" description="Helical" evidence="8">
    <location>
        <begin position="445"/>
        <end position="462"/>
    </location>
</feature>
<dbReference type="InterPro" id="IPR006685">
    <property type="entry name" value="MscS_channel_2nd"/>
</dbReference>
<feature type="region of interest" description="Disordered" evidence="7">
    <location>
        <begin position="793"/>
        <end position="856"/>
    </location>
</feature>
<dbReference type="Gene3D" id="2.30.30.60">
    <property type="match status" value="1"/>
</dbReference>
<keyword evidence="6 8" id="KW-0472">Membrane</keyword>
<dbReference type="SUPFAM" id="SSF82861">
    <property type="entry name" value="Mechanosensitive channel protein MscS (YggB), transmembrane region"/>
    <property type="match status" value="1"/>
</dbReference>
<feature type="transmembrane region" description="Helical" evidence="8">
    <location>
        <begin position="528"/>
        <end position="552"/>
    </location>
</feature>
<feature type="compositionally biased region" description="Acidic residues" evidence="7">
    <location>
        <begin position="847"/>
        <end position="856"/>
    </location>
</feature>
<dbReference type="GO" id="GO:0008381">
    <property type="term" value="F:mechanosensitive monoatomic ion channel activity"/>
    <property type="evidence" value="ECO:0007669"/>
    <property type="project" value="UniProtKB-ARBA"/>
</dbReference>
<dbReference type="InterPro" id="IPR049278">
    <property type="entry name" value="MS_channel_C"/>
</dbReference>
<comment type="similarity">
    <text evidence="2">Belongs to the MscS (TC 1.A.23) family.</text>
</comment>
<evidence type="ECO:0000256" key="7">
    <source>
        <dbReference type="SAM" id="MobiDB-lite"/>
    </source>
</evidence>
<comment type="subcellular location">
    <subcellularLocation>
        <location evidence="1">Cell membrane</location>
        <topology evidence="1">Multi-pass membrane protein</topology>
    </subcellularLocation>
</comment>
<dbReference type="InterPro" id="IPR022249">
    <property type="entry name" value="DUF3772"/>
</dbReference>
<accession>A0A1H2QNN6</accession>
<evidence type="ECO:0000313" key="13">
    <source>
        <dbReference type="EMBL" id="SDW08039.1"/>
    </source>
</evidence>
<keyword evidence="9" id="KW-0732">Signal</keyword>
<dbReference type="InterPro" id="IPR011014">
    <property type="entry name" value="MscS_channel_TM-2"/>
</dbReference>
<dbReference type="InterPro" id="IPR010920">
    <property type="entry name" value="LSM_dom_sf"/>
</dbReference>
<feature type="transmembrane region" description="Helical" evidence="8">
    <location>
        <begin position="415"/>
        <end position="439"/>
    </location>
</feature>
<feature type="domain" description="Mechanosensitive ion channel MscS" evidence="10">
    <location>
        <begin position="618"/>
        <end position="685"/>
    </location>
</feature>